<evidence type="ECO:0000256" key="1">
    <source>
        <dbReference type="SAM" id="MobiDB-lite"/>
    </source>
</evidence>
<dbReference type="InterPro" id="IPR043128">
    <property type="entry name" value="Rev_trsase/Diguanyl_cyclase"/>
</dbReference>
<dbReference type="InterPro" id="IPR043502">
    <property type="entry name" value="DNA/RNA_pol_sf"/>
</dbReference>
<name>A0A9P8K8T7_AURME</name>
<dbReference type="Pfam" id="PF00817">
    <property type="entry name" value="IMS"/>
    <property type="match status" value="1"/>
</dbReference>
<dbReference type="GO" id="GO:0003684">
    <property type="term" value="F:damaged DNA binding"/>
    <property type="evidence" value="ECO:0007669"/>
    <property type="project" value="InterPro"/>
</dbReference>
<reference evidence="3" key="2">
    <citation type="submission" date="2021-08" db="EMBL/GenBank/DDBJ databases">
        <authorList>
            <person name="Gostincar C."/>
            <person name="Sun X."/>
            <person name="Song Z."/>
            <person name="Gunde-Cimerman N."/>
        </authorList>
    </citation>
    <scope>NUCLEOTIDE SEQUENCE</scope>
    <source>
        <strain evidence="3">EXF-8016</strain>
    </source>
</reference>
<dbReference type="PANTHER" id="PTHR46404">
    <property type="entry name" value="DNA POLYMERASE IOTA"/>
    <property type="match status" value="1"/>
</dbReference>
<dbReference type="AlphaFoldDB" id="A0A9P8K8T7"/>
<comment type="caution">
    <text evidence="3">The sequence shown here is derived from an EMBL/GenBank/DDBJ whole genome shotgun (WGS) entry which is preliminary data.</text>
</comment>
<dbReference type="PANTHER" id="PTHR46404:SF1">
    <property type="entry name" value="DNA POLYMERASE IOTA"/>
    <property type="match status" value="1"/>
</dbReference>
<dbReference type="EMBL" id="JAHFYH010000008">
    <property type="protein sequence ID" value="KAH0228739.1"/>
    <property type="molecule type" value="Genomic_DNA"/>
</dbReference>
<dbReference type="Gene3D" id="3.40.1170.60">
    <property type="match status" value="1"/>
</dbReference>
<dbReference type="InterPro" id="IPR036775">
    <property type="entry name" value="DNA_pol_Y-fam_lit_finger_sf"/>
</dbReference>
<gene>
    <name evidence="3" type="ORF">KCV03_g1868</name>
</gene>
<dbReference type="Gene3D" id="3.30.70.270">
    <property type="match status" value="1"/>
</dbReference>
<reference evidence="3" key="1">
    <citation type="journal article" date="2021" name="J Fungi (Basel)">
        <title>Virulence traits and population genomics of the black yeast Aureobasidium melanogenum.</title>
        <authorList>
            <person name="Cernosa A."/>
            <person name="Sun X."/>
            <person name="Gostincar C."/>
            <person name="Fang C."/>
            <person name="Gunde-Cimerman N."/>
            <person name="Song Z."/>
        </authorList>
    </citation>
    <scope>NUCLEOTIDE SEQUENCE</scope>
    <source>
        <strain evidence="3">EXF-8016</strain>
    </source>
</reference>
<proteinExistence type="predicted"/>
<accession>A0A9P8K8T7</accession>
<feature type="region of interest" description="Disordered" evidence="1">
    <location>
        <begin position="388"/>
        <end position="415"/>
    </location>
</feature>
<organism evidence="3 4">
    <name type="scientific">Aureobasidium melanogenum</name>
    <name type="common">Aureobasidium pullulans var. melanogenum</name>
    <dbReference type="NCBI Taxonomy" id="46634"/>
    <lineage>
        <taxon>Eukaryota</taxon>
        <taxon>Fungi</taxon>
        <taxon>Dikarya</taxon>
        <taxon>Ascomycota</taxon>
        <taxon>Pezizomycotina</taxon>
        <taxon>Dothideomycetes</taxon>
        <taxon>Dothideomycetidae</taxon>
        <taxon>Dothideales</taxon>
        <taxon>Saccotheciaceae</taxon>
        <taxon>Aureobasidium</taxon>
    </lineage>
</organism>
<dbReference type="GO" id="GO:0003887">
    <property type="term" value="F:DNA-directed DNA polymerase activity"/>
    <property type="evidence" value="ECO:0007669"/>
    <property type="project" value="TreeGrafter"/>
</dbReference>
<dbReference type="FunFam" id="3.40.1170.60:FF:000006">
    <property type="entry name" value="DNA polymerase iota"/>
    <property type="match status" value="1"/>
</dbReference>
<dbReference type="Proteomes" id="UP000767238">
    <property type="component" value="Unassembled WGS sequence"/>
</dbReference>
<dbReference type="GO" id="GO:0006281">
    <property type="term" value="P:DNA repair"/>
    <property type="evidence" value="ECO:0007669"/>
    <property type="project" value="InterPro"/>
</dbReference>
<dbReference type="PROSITE" id="PS50173">
    <property type="entry name" value="UMUC"/>
    <property type="match status" value="1"/>
</dbReference>
<dbReference type="GO" id="GO:0070987">
    <property type="term" value="P:error-free translesion synthesis"/>
    <property type="evidence" value="ECO:0007669"/>
    <property type="project" value="UniProtKB-ARBA"/>
</dbReference>
<dbReference type="InterPro" id="IPR001126">
    <property type="entry name" value="UmuC"/>
</dbReference>
<dbReference type="SUPFAM" id="SSF56672">
    <property type="entry name" value="DNA/RNA polymerases"/>
    <property type="match status" value="1"/>
</dbReference>
<evidence type="ECO:0000259" key="2">
    <source>
        <dbReference type="PROSITE" id="PS50173"/>
    </source>
</evidence>
<feature type="non-terminal residue" evidence="3">
    <location>
        <position position="628"/>
    </location>
</feature>
<evidence type="ECO:0000313" key="3">
    <source>
        <dbReference type="EMBL" id="KAH0228739.1"/>
    </source>
</evidence>
<sequence>MSTCENGTMLPIKGQVPPRKDDRVILHFDYDCFYASVFEAENPALKDKPLAVQQKQIIVTCNYEARRRGLRKLQLIKEARELCPDVIIVLGEDISRFRDASKMLYQFLRSFSWNNRAERLGFDEVWLDVTDMIEYNISLLNQNDLSRSFFVLQKDDPTQGFAFDATCYAGPTYPDSASTDDEVLSLRLRLGSHLAFHLRNELEGKKGYTSTVGISTSKLLSKLVGNMHKPRDQTTLIPPYAPRNGQVSNIESFLGDYEIGKIPGIGSKLAQKIRRHILQHEPDFEKGLVYGETKEKVIVKDVRLAEGMGPETLEKVLVGPGSPHGIGNKIWALLHGIDDTNVSFAKAVPSQISIEDSYIRLDTLPEVLKQLKKLSCSLIERMRIDLVTADDDESDQPPRDGETQQEQSLGGNVADRAPEHMPVELESAQSTKAKVRPPSKWLAHPKTIRLSTRPRLPLNPDGTRTRSFKRISHSAPLPNYVLSLTHTIDALAERLVHETLISMFRKLHPEKAGWNLSLVNLAVTNMAEAGGESRTANGQNIGSMFKRQETVHKEFKAYADEQMIPQAEPARKSSLEESCFLLDSNHEVDDNSWIEEENEEDERCGFCGMSVPLFAMSAHIRFHEVVDE</sequence>
<feature type="domain" description="UmuC" evidence="2">
    <location>
        <begin position="25"/>
        <end position="266"/>
    </location>
</feature>
<evidence type="ECO:0000313" key="4">
    <source>
        <dbReference type="Proteomes" id="UP000767238"/>
    </source>
</evidence>
<protein>
    <submittedName>
        <fullName evidence="3">DNA/RNA polymerase</fullName>
    </submittedName>
</protein>
<dbReference type="OrthoDB" id="447129at2759"/>
<dbReference type="Gene3D" id="3.30.1490.100">
    <property type="entry name" value="DNA polymerase, Y-family, little finger domain"/>
    <property type="match status" value="1"/>
</dbReference>